<keyword evidence="2" id="KW-0547">Nucleotide-binding</keyword>
<dbReference type="InterPro" id="IPR036291">
    <property type="entry name" value="NAD(P)-bd_dom_sf"/>
</dbReference>
<dbReference type="InterPro" id="IPR017440">
    <property type="entry name" value="Cit_synth/succinyl-CoA_lig_AS"/>
</dbReference>
<protein>
    <submittedName>
        <fullName evidence="5">Succinate--CoA ligase subunit alpha</fullName>
    </submittedName>
</protein>
<dbReference type="AlphaFoldDB" id="A0A7G1G619"/>
<dbReference type="GO" id="GO:0009361">
    <property type="term" value="C:succinate-CoA ligase complex (ADP-forming)"/>
    <property type="evidence" value="ECO:0007669"/>
    <property type="project" value="TreeGrafter"/>
</dbReference>
<dbReference type="GO" id="GO:0004776">
    <property type="term" value="F:succinate-CoA ligase (GDP-forming) activity"/>
    <property type="evidence" value="ECO:0007669"/>
    <property type="project" value="TreeGrafter"/>
</dbReference>
<keyword evidence="1 5" id="KW-0436">Ligase</keyword>
<evidence type="ECO:0000256" key="1">
    <source>
        <dbReference type="ARBA" id="ARBA00022598"/>
    </source>
</evidence>
<sequence>MITGNEKVCVQGITGKSGSFHTKKMKEYGTNIVCGTSKNTNINFVHNVPVVNSVKKAVEIYHADTSIIFVPAKFAREAILDAINNGIKKIIIITEHIPQHDMLEVYKYAKAKNIIIIGPNCPGMILTNISKIGIMPERAFKAGDTAIISRSGTLMYEVSNYISMYSTGVKVAIGLGGDPIIGTSIAEAFDYIIDNNIKKVIIIGEVGGNDEITGIEYALNKQYNGKIKVFFAGRTAPKGKRMGHAGAIIEGFEGSIEYKEEKLFQMGIPVSKSIPELV</sequence>
<evidence type="ECO:0000313" key="6">
    <source>
        <dbReference type="Proteomes" id="UP000516361"/>
    </source>
</evidence>
<dbReference type="InterPro" id="IPR016102">
    <property type="entry name" value="Succinyl-CoA_synth-like"/>
</dbReference>
<dbReference type="SUPFAM" id="SSF52210">
    <property type="entry name" value="Succinyl-CoA synthetase domains"/>
    <property type="match status" value="1"/>
</dbReference>
<feature type="active site" description="Tele-phosphohistidine intermediate" evidence="3">
    <location>
        <position position="244"/>
    </location>
</feature>
<reference evidence="5 6" key="1">
    <citation type="submission" date="2018-06" db="EMBL/GenBank/DDBJ databases">
        <title>Genome sequencing of Oceanotoga sp. sy52.</title>
        <authorList>
            <person name="Mori K."/>
        </authorList>
    </citation>
    <scope>NUCLEOTIDE SEQUENCE [LARGE SCALE GENOMIC DNA]</scope>
    <source>
        <strain evidence="6">sy52</strain>
    </source>
</reference>
<dbReference type="FunCoup" id="A0A7G1G619">
    <property type="interactions" value="316"/>
</dbReference>
<feature type="domain" description="CoA-binding" evidence="4">
    <location>
        <begin position="1"/>
        <end position="97"/>
    </location>
</feature>
<organism evidence="5 6">
    <name type="scientific">Tepiditoga spiralis</name>
    <dbReference type="NCBI Taxonomy" id="2108365"/>
    <lineage>
        <taxon>Bacteria</taxon>
        <taxon>Thermotogati</taxon>
        <taxon>Thermotogota</taxon>
        <taxon>Thermotogae</taxon>
        <taxon>Petrotogales</taxon>
        <taxon>Petrotogaceae</taxon>
        <taxon>Tepiditoga</taxon>
    </lineage>
</organism>
<dbReference type="PROSITE" id="PS00399">
    <property type="entry name" value="SUCCINYL_COA_LIG_2"/>
    <property type="match status" value="1"/>
</dbReference>
<proteinExistence type="predicted"/>
<keyword evidence="6" id="KW-1185">Reference proteome</keyword>
<evidence type="ECO:0000256" key="2">
    <source>
        <dbReference type="ARBA" id="ARBA00022741"/>
    </source>
</evidence>
<dbReference type="Pfam" id="PF00549">
    <property type="entry name" value="Ligase_CoA"/>
    <property type="match status" value="1"/>
</dbReference>
<dbReference type="InterPro" id="IPR003781">
    <property type="entry name" value="CoA-bd"/>
</dbReference>
<dbReference type="InterPro" id="IPR005810">
    <property type="entry name" value="CoA_lig_alpha"/>
</dbReference>
<dbReference type="EMBL" id="AP018712">
    <property type="protein sequence ID" value="BBE30534.1"/>
    <property type="molecule type" value="Genomic_DNA"/>
</dbReference>
<dbReference type="GO" id="GO:0006099">
    <property type="term" value="P:tricarboxylic acid cycle"/>
    <property type="evidence" value="ECO:0007669"/>
    <property type="project" value="TreeGrafter"/>
</dbReference>
<dbReference type="SMART" id="SM00881">
    <property type="entry name" value="CoA_binding"/>
    <property type="match status" value="1"/>
</dbReference>
<evidence type="ECO:0000256" key="3">
    <source>
        <dbReference type="PIRSR" id="PIRSR001553-1"/>
    </source>
</evidence>
<dbReference type="PRINTS" id="PR01798">
    <property type="entry name" value="SCOASYNTHASE"/>
</dbReference>
<evidence type="ECO:0000313" key="5">
    <source>
        <dbReference type="EMBL" id="BBE30534.1"/>
    </source>
</evidence>
<dbReference type="Proteomes" id="UP000516361">
    <property type="component" value="Chromosome"/>
</dbReference>
<dbReference type="Gene3D" id="3.40.50.261">
    <property type="entry name" value="Succinyl-CoA synthetase domains"/>
    <property type="match status" value="1"/>
</dbReference>
<dbReference type="Gene3D" id="3.40.50.720">
    <property type="entry name" value="NAD(P)-binding Rossmann-like Domain"/>
    <property type="match status" value="1"/>
</dbReference>
<dbReference type="InParanoid" id="A0A7G1G619"/>
<dbReference type="SUPFAM" id="SSF51735">
    <property type="entry name" value="NAD(P)-binding Rossmann-fold domains"/>
    <property type="match status" value="1"/>
</dbReference>
<dbReference type="Pfam" id="PF02629">
    <property type="entry name" value="CoA_binding"/>
    <property type="match status" value="1"/>
</dbReference>
<dbReference type="KEGG" id="ocy:OSSY52_06750"/>
<dbReference type="GO" id="GO:0004775">
    <property type="term" value="F:succinate-CoA ligase (ADP-forming) activity"/>
    <property type="evidence" value="ECO:0007669"/>
    <property type="project" value="TreeGrafter"/>
</dbReference>
<gene>
    <name evidence="5" type="ORF">OSSY52_06750</name>
</gene>
<dbReference type="PANTHER" id="PTHR11117:SF2">
    <property type="entry name" value="SUCCINATE--COA LIGASE [ADP_GDP-FORMING] SUBUNIT ALPHA, MITOCHONDRIAL"/>
    <property type="match status" value="1"/>
</dbReference>
<dbReference type="GO" id="GO:0000166">
    <property type="term" value="F:nucleotide binding"/>
    <property type="evidence" value="ECO:0007669"/>
    <property type="project" value="UniProtKB-KW"/>
</dbReference>
<dbReference type="RefSeq" id="WP_190615619.1">
    <property type="nucleotide sequence ID" value="NZ_AP018712.1"/>
</dbReference>
<dbReference type="InterPro" id="IPR005811">
    <property type="entry name" value="SUCC_ACL_C"/>
</dbReference>
<dbReference type="PIRSF" id="PIRSF001553">
    <property type="entry name" value="SucCS_alpha"/>
    <property type="match status" value="1"/>
</dbReference>
<name>A0A7G1G619_9BACT</name>
<evidence type="ECO:0000259" key="4">
    <source>
        <dbReference type="SMART" id="SM00881"/>
    </source>
</evidence>
<dbReference type="PANTHER" id="PTHR11117">
    <property type="entry name" value="SUCCINYL-COA LIGASE SUBUNIT ALPHA"/>
    <property type="match status" value="1"/>
</dbReference>
<accession>A0A7G1G619</accession>